<dbReference type="PANTHER" id="PTHR31988:SF15">
    <property type="entry name" value="ESTERASE, PUTATIVE (DUF303)-RELATED"/>
    <property type="match status" value="1"/>
</dbReference>
<name>A0A7J6GM75_CANSA</name>
<dbReference type="Proteomes" id="UP000525078">
    <property type="component" value="Unassembled WGS sequence"/>
</dbReference>
<feature type="signal peptide" evidence="2">
    <location>
        <begin position="1"/>
        <end position="17"/>
    </location>
</feature>
<evidence type="ECO:0000256" key="2">
    <source>
        <dbReference type="SAM" id="SignalP"/>
    </source>
</evidence>
<accession>A0A7J6GM75</accession>
<dbReference type="AlphaFoldDB" id="A0A7J6GM75"/>
<dbReference type="PANTHER" id="PTHR31988">
    <property type="entry name" value="ESTERASE, PUTATIVE (DUF303)-RELATED"/>
    <property type="match status" value="1"/>
</dbReference>
<evidence type="ECO:0000256" key="1">
    <source>
        <dbReference type="ARBA" id="ARBA00022801"/>
    </source>
</evidence>
<reference evidence="4 5" key="1">
    <citation type="journal article" date="2020" name="bioRxiv">
        <title>Sequence and annotation of 42 cannabis genomes reveals extensive copy number variation in cannabinoid synthesis and pathogen resistance genes.</title>
        <authorList>
            <person name="Mckernan K.J."/>
            <person name="Helbert Y."/>
            <person name="Kane L.T."/>
            <person name="Ebling H."/>
            <person name="Zhang L."/>
            <person name="Liu B."/>
            <person name="Eaton Z."/>
            <person name="Mclaughlin S."/>
            <person name="Kingan S."/>
            <person name="Baybayan P."/>
            <person name="Concepcion G."/>
            <person name="Jordan M."/>
            <person name="Riva A."/>
            <person name="Barbazuk W."/>
            <person name="Harkins T."/>
        </authorList>
    </citation>
    <scope>NUCLEOTIDE SEQUENCE [LARGE SCALE GENOMIC DNA]</scope>
    <source>
        <strain evidence="5">cv. Jamaican Lion 4</strain>
        <tissue evidence="4">Leaf</tissue>
    </source>
</reference>
<feature type="domain" description="Sialate O-acetylesterase" evidence="3">
    <location>
        <begin position="29"/>
        <end position="266"/>
    </location>
</feature>
<dbReference type="GO" id="GO:0016787">
    <property type="term" value="F:hydrolase activity"/>
    <property type="evidence" value="ECO:0007669"/>
    <property type="project" value="UniProtKB-KW"/>
</dbReference>
<dbReference type="InterPro" id="IPR005181">
    <property type="entry name" value="SASA"/>
</dbReference>
<evidence type="ECO:0000313" key="5">
    <source>
        <dbReference type="Proteomes" id="UP000525078"/>
    </source>
</evidence>
<dbReference type="Pfam" id="PF03629">
    <property type="entry name" value="SASA"/>
    <property type="match status" value="1"/>
</dbReference>
<feature type="chain" id="PRO_5029807652" description="Sialate O-acetylesterase domain-containing protein" evidence="2">
    <location>
        <begin position="18"/>
        <end position="309"/>
    </location>
</feature>
<keyword evidence="1" id="KW-0378">Hydrolase</keyword>
<evidence type="ECO:0000313" key="4">
    <source>
        <dbReference type="EMBL" id="KAF4383992.1"/>
    </source>
</evidence>
<dbReference type="InterPro" id="IPR036514">
    <property type="entry name" value="SGNH_hydro_sf"/>
</dbReference>
<dbReference type="EMBL" id="JAATIP010000050">
    <property type="protein sequence ID" value="KAF4383992.1"/>
    <property type="molecule type" value="Genomic_DNA"/>
</dbReference>
<proteinExistence type="predicted"/>
<protein>
    <recommendedName>
        <fullName evidence="3">Sialate O-acetylesterase domain-containing protein</fullName>
    </recommendedName>
</protein>
<sequence>MALCFIPFFLWVLKAHATSFDPNQQFPQKNIFILAGQSNMAGRGGLIINDDRTRTQIWDGVVPSASRPNPSVLRLNAKLSWVQAHEPLHADIDVASVDGVGPGMAFANAVLADDPSNGPIGLVPCAIGGTNISQWEKGTPLYRHMVKRARASVAADGGTIRALLWYQGESDTILKQDAEVYGRRLERLFQDIRLDLMSPMLPIIQVALASGVGPYVDTVREAQFGTELLNVRTVDPIGLTVGPDKLHLTTESQVQLGEMMADAFLKFLPKQLAIDSTGTQTTSSSSSTIFFFSMMPLITIVISTVSLLV</sequence>
<organism evidence="4 5">
    <name type="scientific">Cannabis sativa</name>
    <name type="common">Hemp</name>
    <name type="synonym">Marijuana</name>
    <dbReference type="NCBI Taxonomy" id="3483"/>
    <lineage>
        <taxon>Eukaryota</taxon>
        <taxon>Viridiplantae</taxon>
        <taxon>Streptophyta</taxon>
        <taxon>Embryophyta</taxon>
        <taxon>Tracheophyta</taxon>
        <taxon>Spermatophyta</taxon>
        <taxon>Magnoliopsida</taxon>
        <taxon>eudicotyledons</taxon>
        <taxon>Gunneridae</taxon>
        <taxon>Pentapetalae</taxon>
        <taxon>rosids</taxon>
        <taxon>fabids</taxon>
        <taxon>Rosales</taxon>
        <taxon>Cannabaceae</taxon>
        <taxon>Cannabis</taxon>
    </lineage>
</organism>
<dbReference type="SUPFAM" id="SSF52266">
    <property type="entry name" value="SGNH hydrolase"/>
    <property type="match status" value="1"/>
</dbReference>
<evidence type="ECO:0000259" key="3">
    <source>
        <dbReference type="Pfam" id="PF03629"/>
    </source>
</evidence>
<gene>
    <name evidence="4" type="ORF">F8388_018744</name>
</gene>
<comment type="caution">
    <text evidence="4">The sequence shown here is derived from an EMBL/GenBank/DDBJ whole genome shotgun (WGS) entry which is preliminary data.</text>
</comment>
<dbReference type="InterPro" id="IPR052940">
    <property type="entry name" value="Carb_Esterase_6"/>
</dbReference>
<keyword evidence="2" id="KW-0732">Signal</keyword>
<dbReference type="Gene3D" id="3.40.50.1110">
    <property type="entry name" value="SGNH hydrolase"/>
    <property type="match status" value="1"/>
</dbReference>